<feature type="domain" description="JmjC" evidence="5">
    <location>
        <begin position="172"/>
        <end position="321"/>
    </location>
</feature>
<keyword evidence="3" id="KW-0805">Transcription regulation</keyword>
<feature type="compositionally biased region" description="Polar residues" evidence="4">
    <location>
        <begin position="1"/>
        <end position="15"/>
    </location>
</feature>
<reference evidence="6" key="1">
    <citation type="submission" date="2020-06" db="EMBL/GenBank/DDBJ databases">
        <authorList>
            <consortium name="Plant Systems Biology data submission"/>
        </authorList>
    </citation>
    <scope>NUCLEOTIDE SEQUENCE</scope>
    <source>
        <strain evidence="6">D6</strain>
    </source>
</reference>
<keyword evidence="1 3" id="KW-0479">Metal-binding</keyword>
<evidence type="ECO:0000256" key="4">
    <source>
        <dbReference type="SAM" id="MobiDB-lite"/>
    </source>
</evidence>
<comment type="similarity">
    <text evidence="3">Belongs to the ROX family.</text>
</comment>
<protein>
    <recommendedName>
        <fullName evidence="3">Bifunctional lysine-specific demethylase and histidyl-hydroxylase</fullName>
        <ecNumber evidence="3">1.14.11.-</ecNumber>
    </recommendedName>
</protein>
<evidence type="ECO:0000259" key="5">
    <source>
        <dbReference type="PROSITE" id="PS51184"/>
    </source>
</evidence>
<keyword evidence="2 3" id="KW-0408">Iron</keyword>
<accession>A0A9N8DGP7</accession>
<dbReference type="PANTHER" id="PTHR13096:SF8">
    <property type="entry name" value="RIBOSOMAL OXYGENASE 1"/>
    <property type="match status" value="1"/>
</dbReference>
<dbReference type="GO" id="GO:0005730">
    <property type="term" value="C:nucleolus"/>
    <property type="evidence" value="ECO:0007669"/>
    <property type="project" value="TreeGrafter"/>
</dbReference>
<dbReference type="GO" id="GO:0032453">
    <property type="term" value="F:histone H3K4 demethylase activity"/>
    <property type="evidence" value="ECO:0007669"/>
    <property type="project" value="TreeGrafter"/>
</dbReference>
<organism evidence="6 7">
    <name type="scientific">Seminavis robusta</name>
    <dbReference type="NCBI Taxonomy" id="568900"/>
    <lineage>
        <taxon>Eukaryota</taxon>
        <taxon>Sar</taxon>
        <taxon>Stramenopiles</taxon>
        <taxon>Ochrophyta</taxon>
        <taxon>Bacillariophyta</taxon>
        <taxon>Bacillariophyceae</taxon>
        <taxon>Bacillariophycidae</taxon>
        <taxon>Naviculales</taxon>
        <taxon>Naviculaceae</taxon>
        <taxon>Seminavis</taxon>
    </lineage>
</organism>
<dbReference type="Gene3D" id="2.60.120.650">
    <property type="entry name" value="Cupin"/>
    <property type="match status" value="1"/>
</dbReference>
<dbReference type="Pfam" id="PF08007">
    <property type="entry name" value="JmjC_2"/>
    <property type="match status" value="1"/>
</dbReference>
<gene>
    <name evidence="6" type="ORF">SEMRO_83_G044220.1</name>
</gene>
<evidence type="ECO:0000313" key="6">
    <source>
        <dbReference type="EMBL" id="CAB9500399.1"/>
    </source>
</evidence>
<comment type="function">
    <text evidence="3">Oxygenase that can act as both a histone lysine demethylase and a ribosomal histidine hydroxylase.</text>
</comment>
<comment type="subcellular location">
    <subcellularLocation>
        <location evidence="3">Nucleus</location>
    </subcellularLocation>
</comment>
<proteinExistence type="inferred from homology"/>
<dbReference type="EC" id="1.14.11.-" evidence="3"/>
<dbReference type="GO" id="GO:0051864">
    <property type="term" value="F:histone H3K36 demethylase activity"/>
    <property type="evidence" value="ECO:0007669"/>
    <property type="project" value="TreeGrafter"/>
</dbReference>
<dbReference type="InterPro" id="IPR003347">
    <property type="entry name" value="JmjC_dom"/>
</dbReference>
<evidence type="ECO:0000256" key="3">
    <source>
        <dbReference type="RuleBase" id="RU366061"/>
    </source>
</evidence>
<dbReference type="InterPro" id="IPR039994">
    <property type="entry name" value="NO66-like"/>
</dbReference>
<feature type="region of interest" description="Disordered" evidence="4">
    <location>
        <begin position="1"/>
        <end position="22"/>
    </location>
</feature>
<dbReference type="SUPFAM" id="SSF51197">
    <property type="entry name" value="Clavaminate synthase-like"/>
    <property type="match status" value="1"/>
</dbReference>
<dbReference type="GO" id="GO:0005506">
    <property type="term" value="F:iron ion binding"/>
    <property type="evidence" value="ECO:0007669"/>
    <property type="project" value="UniProtKB-UniRule"/>
</dbReference>
<dbReference type="PROSITE" id="PS51184">
    <property type="entry name" value="JMJC"/>
    <property type="match status" value="1"/>
</dbReference>
<name>A0A9N8DGP7_9STRA</name>
<dbReference type="EMBL" id="CAICTM010000082">
    <property type="protein sequence ID" value="CAB9500399.1"/>
    <property type="molecule type" value="Genomic_DNA"/>
</dbReference>
<keyword evidence="3" id="KW-0223">Dioxygenase</keyword>
<dbReference type="OrthoDB" id="425950at2759"/>
<evidence type="ECO:0000313" key="7">
    <source>
        <dbReference type="Proteomes" id="UP001153069"/>
    </source>
</evidence>
<evidence type="ECO:0000256" key="2">
    <source>
        <dbReference type="ARBA" id="ARBA00023004"/>
    </source>
</evidence>
<keyword evidence="3" id="KW-0560">Oxidoreductase</keyword>
<keyword evidence="7" id="KW-1185">Reference proteome</keyword>
<keyword evidence="3" id="KW-0804">Transcription</keyword>
<dbReference type="PANTHER" id="PTHR13096">
    <property type="entry name" value="MINA53 MYC INDUCED NUCLEAR ANTIGEN"/>
    <property type="match status" value="1"/>
</dbReference>
<evidence type="ECO:0000256" key="1">
    <source>
        <dbReference type="ARBA" id="ARBA00022723"/>
    </source>
</evidence>
<dbReference type="Proteomes" id="UP001153069">
    <property type="component" value="Unassembled WGS sequence"/>
</dbReference>
<dbReference type="AlphaFoldDB" id="A0A9N8DGP7"/>
<keyword evidence="3" id="KW-0539">Nucleus</keyword>
<comment type="caution">
    <text evidence="6">The sequence shown here is derived from an EMBL/GenBank/DDBJ whole genome shotgun (WGS) entry which is preliminary data.</text>
</comment>
<sequence>MNGENRTTAQHQQNGNDDEPGESLALISILGDNSGTAVAKFFESTWQEQCALFRWGRRCSLQANNNSAARQTNANTTIGEPTDFHASNFWNDDAVRNSPYEELIDQGWIALVQLLADAPIPPSNHNDNTVEHVIHGSTQHTAPLLFKDKVSVTNDLATSYNNNLMTAYLDGCSVVLNHADWTSPWIAAVCQDLQKSFPHVFTNAYLTPPGAQAVRAHADDRDVFIIQVVGKKQWTVYQKVPIPYPYPHEQVGKERLEVPQEVLEGPKIIQTTLQPGDVMYMPRGYVHEALTHEDSCSFHVTIALATHDWTLAGILTAATESILHSVVDYRKALPRTIGGQNIKQIPLHDQEQLQQQIQQAFQRVQEEVTVAAISESLGNKFHRHNHRAFSVRMKSMHAMRFPSESAPPRVIVGPRAARLVALDSLVRAATPEEKASVIVDKPRGLLPREEIAGAIVFILRKIKEAANREFVVKDLRSLLPENVSIPNVDMICPLTLLSFARVCVEQGAIALVYR</sequence>
<comment type="cofactor">
    <cofactor evidence="3">
        <name>Fe(2+)</name>
        <dbReference type="ChEBI" id="CHEBI:29033"/>
    </cofactor>
    <text evidence="3">Binds 1 Fe(2+) ion per subunit.</text>
</comment>